<organism evidence="1 2">
    <name type="scientific">Gluconacetobacter diazotrophicus</name>
    <name type="common">Acetobacter diazotrophicus</name>
    <dbReference type="NCBI Taxonomy" id="33996"/>
    <lineage>
        <taxon>Bacteria</taxon>
        <taxon>Pseudomonadati</taxon>
        <taxon>Pseudomonadota</taxon>
        <taxon>Alphaproteobacteria</taxon>
        <taxon>Acetobacterales</taxon>
        <taxon>Acetobacteraceae</taxon>
        <taxon>Gluconacetobacter</taxon>
    </lineage>
</organism>
<evidence type="ECO:0000313" key="1">
    <source>
        <dbReference type="EMBL" id="MBB2158126.1"/>
    </source>
</evidence>
<dbReference type="Proteomes" id="UP000550787">
    <property type="component" value="Unassembled WGS sequence"/>
</dbReference>
<proteinExistence type="predicted"/>
<reference evidence="1 2" key="1">
    <citation type="submission" date="2020-04" db="EMBL/GenBank/DDBJ databases">
        <title>Description of novel Gluconacetobacter.</title>
        <authorList>
            <person name="Sombolestani A."/>
        </authorList>
    </citation>
    <scope>NUCLEOTIDE SEQUENCE [LARGE SCALE GENOMIC DNA]</scope>
    <source>
        <strain evidence="1 2">LMG 7603</strain>
    </source>
</reference>
<protein>
    <submittedName>
        <fullName evidence="1">Uncharacterized protein</fullName>
    </submittedName>
</protein>
<dbReference type="RefSeq" id="WP_183116568.1">
    <property type="nucleotide sequence ID" value="NZ_JABEQG010000058.1"/>
</dbReference>
<accession>A0A7W4NI30</accession>
<gene>
    <name evidence="1" type="ORF">HLH33_17795</name>
</gene>
<name>A0A7W4NI30_GLUDI</name>
<dbReference type="AlphaFoldDB" id="A0A7W4NI30"/>
<comment type="caution">
    <text evidence="1">The sequence shown here is derived from an EMBL/GenBank/DDBJ whole genome shotgun (WGS) entry which is preliminary data.</text>
</comment>
<evidence type="ECO:0000313" key="2">
    <source>
        <dbReference type="Proteomes" id="UP000550787"/>
    </source>
</evidence>
<dbReference type="EMBL" id="JABEQG010000058">
    <property type="protein sequence ID" value="MBB2158126.1"/>
    <property type="molecule type" value="Genomic_DNA"/>
</dbReference>
<sequence>MTIVVKPTAMVTRGLSVLEPRLFTARVALLIAADVLADGIGDEKSPICLSEELHRVRMAFARLTLNLPALRPRTARPGRERRSMALANAECAGEALEQSLSPRSAIAP</sequence>